<evidence type="ECO:0000313" key="3">
    <source>
        <dbReference type="EMBL" id="KRZ01565.1"/>
    </source>
</evidence>
<protein>
    <submittedName>
        <fullName evidence="2">Uncharacterized protein</fullName>
    </submittedName>
</protein>
<accession>A0A0V1GRJ2</accession>
<sequence length="89" mass="10542">MQQNYSLSHKALDFEKLLEPIIDISGTRYSAHFDTKLWYLVIFWLPNDYDKIFTRIPLAEDLLGKKTTIVRTLRKNKKEVPSELTEARE</sequence>
<reference evidence="2 4" key="1">
    <citation type="submission" date="2015-01" db="EMBL/GenBank/DDBJ databases">
        <title>Evolution of Trichinella species and genotypes.</title>
        <authorList>
            <person name="Korhonen P.K."/>
            <person name="Edoardo P."/>
            <person name="Giuseppe L.R."/>
            <person name="Gasser R.B."/>
        </authorList>
    </citation>
    <scope>NUCLEOTIDE SEQUENCE [LARGE SCALE GENOMIC DNA]</scope>
    <source>
        <strain evidence="2">ISS1029</strain>
    </source>
</reference>
<dbReference type="AlphaFoldDB" id="A0A0V1GRJ2"/>
<gene>
    <name evidence="3" type="ORF">T11_12031</name>
    <name evidence="1" type="ORF">T11_16872</name>
    <name evidence="2" type="ORF">T11_4897</name>
</gene>
<keyword evidence="4" id="KW-1185">Reference proteome</keyword>
<dbReference type="EMBL" id="JYDP01000278">
    <property type="protein sequence ID" value="KRZ01565.1"/>
    <property type="molecule type" value="Genomic_DNA"/>
</dbReference>
<evidence type="ECO:0000313" key="4">
    <source>
        <dbReference type="Proteomes" id="UP000055024"/>
    </source>
</evidence>
<dbReference type="Proteomes" id="UP000055024">
    <property type="component" value="Unassembled WGS sequence"/>
</dbReference>
<dbReference type="OrthoDB" id="5920679at2759"/>
<name>A0A0V1GRJ2_9BILA</name>
<comment type="caution">
    <text evidence="2">The sequence shown here is derived from an EMBL/GenBank/DDBJ whole genome shotgun (WGS) entry which is preliminary data.</text>
</comment>
<proteinExistence type="predicted"/>
<evidence type="ECO:0000313" key="2">
    <source>
        <dbReference type="EMBL" id="KRZ00936.1"/>
    </source>
</evidence>
<evidence type="ECO:0000313" key="1">
    <source>
        <dbReference type="EMBL" id="KRZ00927.1"/>
    </source>
</evidence>
<organism evidence="2 4">
    <name type="scientific">Trichinella zimbabwensis</name>
    <dbReference type="NCBI Taxonomy" id="268475"/>
    <lineage>
        <taxon>Eukaryota</taxon>
        <taxon>Metazoa</taxon>
        <taxon>Ecdysozoa</taxon>
        <taxon>Nematoda</taxon>
        <taxon>Enoplea</taxon>
        <taxon>Dorylaimia</taxon>
        <taxon>Trichinellida</taxon>
        <taxon>Trichinellidae</taxon>
        <taxon>Trichinella</taxon>
    </lineage>
</organism>
<dbReference type="EMBL" id="JYDP01000368">
    <property type="protein sequence ID" value="KRZ00927.1"/>
    <property type="molecule type" value="Genomic_DNA"/>
</dbReference>
<dbReference type="EMBL" id="JYDP01000367">
    <property type="protein sequence ID" value="KRZ00936.1"/>
    <property type="molecule type" value="Genomic_DNA"/>
</dbReference>
<dbReference type="STRING" id="268475.A0A0V1GRJ2"/>